<dbReference type="Gene3D" id="3.40.50.720">
    <property type="entry name" value="NAD(P)-binding Rossmann-like Domain"/>
    <property type="match status" value="1"/>
</dbReference>
<protein>
    <submittedName>
        <fullName evidence="5">SDR family oxidoreductase</fullName>
    </submittedName>
</protein>
<dbReference type="GO" id="GO:0009523">
    <property type="term" value="C:photosystem II"/>
    <property type="evidence" value="ECO:0007669"/>
    <property type="project" value="UniProtKB-KW"/>
</dbReference>
<evidence type="ECO:0000259" key="4">
    <source>
        <dbReference type="Pfam" id="PF05368"/>
    </source>
</evidence>
<feature type="compositionally biased region" description="Basic residues" evidence="3">
    <location>
        <begin position="312"/>
        <end position="324"/>
    </location>
</feature>
<keyword evidence="6" id="KW-1185">Reference proteome</keyword>
<evidence type="ECO:0000256" key="1">
    <source>
        <dbReference type="ARBA" id="ARBA00022531"/>
    </source>
</evidence>
<dbReference type="CDD" id="cd05243">
    <property type="entry name" value="SDR_a5"/>
    <property type="match status" value="1"/>
</dbReference>
<dbReference type="Pfam" id="PF05368">
    <property type="entry name" value="NmrA"/>
    <property type="match status" value="1"/>
</dbReference>
<dbReference type="RefSeq" id="WP_200989578.1">
    <property type="nucleotide sequence ID" value="NZ_CP063311.1"/>
</dbReference>
<dbReference type="EMBL" id="CP063311">
    <property type="protein sequence ID" value="QOV24053.1"/>
    <property type="molecule type" value="Genomic_DNA"/>
</dbReference>
<dbReference type="AlphaFoldDB" id="A0A7S6RFN2"/>
<evidence type="ECO:0000313" key="6">
    <source>
        <dbReference type="Proteomes" id="UP000593846"/>
    </source>
</evidence>
<dbReference type="InterPro" id="IPR044256">
    <property type="entry name" value="HCF244-like"/>
</dbReference>
<proteinExistence type="predicted"/>
<evidence type="ECO:0000256" key="3">
    <source>
        <dbReference type="SAM" id="MobiDB-lite"/>
    </source>
</evidence>
<dbReference type="Proteomes" id="UP000593846">
    <property type="component" value="Chromosome"/>
</dbReference>
<evidence type="ECO:0000313" key="5">
    <source>
        <dbReference type="EMBL" id="QOV24053.1"/>
    </source>
</evidence>
<dbReference type="PANTHER" id="PTHR47128:SF2">
    <property type="entry name" value="PROTEIN HIGH CHLOROPHYLL FLUORESCENCE PHENOTYPE 244, CHLOROPLASTIC"/>
    <property type="match status" value="1"/>
</dbReference>
<keyword evidence="2" id="KW-0604">Photosystem II</keyword>
<organism evidence="5 6">
    <name type="scientific">Anabaenopsis elenkinii CCIBt3563</name>
    <dbReference type="NCBI Taxonomy" id="2779889"/>
    <lineage>
        <taxon>Bacteria</taxon>
        <taxon>Bacillati</taxon>
        <taxon>Cyanobacteriota</taxon>
        <taxon>Cyanophyceae</taxon>
        <taxon>Nostocales</taxon>
        <taxon>Nodulariaceae</taxon>
        <taxon>Anabaenopsis</taxon>
    </lineage>
</organism>
<dbReference type="KEGG" id="aee:IM676_07245"/>
<dbReference type="GO" id="GO:0015979">
    <property type="term" value="P:photosynthesis"/>
    <property type="evidence" value="ECO:0007669"/>
    <property type="project" value="UniProtKB-KW"/>
</dbReference>
<reference evidence="6" key="1">
    <citation type="submission" date="2020-10" db="EMBL/GenBank/DDBJ databases">
        <title>Genome-based taxonomic classification of the species Anabaenopsis elenkinii.</title>
        <authorList>
            <person name="Delbaje E."/>
            <person name="Andreote A.P.D."/>
            <person name="Pellegrinetti T.A."/>
            <person name="Cruz R.B."/>
            <person name="Branco L.H.Z."/>
            <person name="Fiore M.F."/>
        </authorList>
    </citation>
    <scope>NUCLEOTIDE SEQUENCE [LARGE SCALE GENOMIC DNA]</scope>
    <source>
        <strain evidence="6">CCIBt3563</strain>
    </source>
</reference>
<gene>
    <name evidence="5" type="ORF">IM676_07245</name>
</gene>
<dbReference type="PANTHER" id="PTHR47128">
    <property type="match status" value="1"/>
</dbReference>
<dbReference type="InterPro" id="IPR036291">
    <property type="entry name" value="NAD(P)-bd_dom_sf"/>
</dbReference>
<feature type="region of interest" description="Disordered" evidence="3">
    <location>
        <begin position="309"/>
        <end position="334"/>
    </location>
</feature>
<evidence type="ECO:0000256" key="2">
    <source>
        <dbReference type="ARBA" id="ARBA00023276"/>
    </source>
</evidence>
<keyword evidence="1" id="KW-0602">Photosynthesis</keyword>
<name>A0A7S6RFN2_9CYAN</name>
<sequence>MTLLIVGATGTLGRQVARRAIDEGHKVRCLVRSPKRAAFLKEWGAELVKGDLCNPQSLTGALEGVTAVIDAATSRATDSLTIKQVDWDGKVALIQAAKTAGVERFIFFSILDADQYPQVPLMEIKRCTELFLVESGINYTILRLAGFMQGLIGQYGIPILENQPVWVTSNSSPVAYMDTQDIAKFAIRSLSVPETQKQAFPVVGTRPWSAEEIINLCERLSGKEARITKMPINLLRTVRRFIRFFQWGWNVADRLEFTEVLASGKPLNAPMDEVYQVLGLDKEQTTTVESYLQDYFSRIMKKLKELDYEKNKSKKKKEKSKKTPFKQSSKVNSQ</sequence>
<feature type="compositionally biased region" description="Polar residues" evidence="3">
    <location>
        <begin position="325"/>
        <end position="334"/>
    </location>
</feature>
<dbReference type="InterPro" id="IPR008030">
    <property type="entry name" value="NmrA-like"/>
</dbReference>
<accession>A0A7S6RFN2</accession>
<dbReference type="SUPFAM" id="SSF51735">
    <property type="entry name" value="NAD(P)-binding Rossmann-fold domains"/>
    <property type="match status" value="1"/>
</dbReference>
<feature type="domain" description="NmrA-like" evidence="4">
    <location>
        <begin position="2"/>
        <end position="244"/>
    </location>
</feature>